<dbReference type="Proteomes" id="UP000178485">
    <property type="component" value="Chromosome i"/>
</dbReference>
<comment type="catalytic activity">
    <reaction evidence="10 11">
        <text>D-alanyl-D-alanine + UDP-N-acetyl-alpha-D-muramoyl-L-alanyl-gamma-D-glutamyl-meso-2,6-diaminopimelate + ATP = UDP-N-acetyl-alpha-D-muramoyl-L-alanyl-gamma-D-glutamyl-meso-2,6-diaminopimeloyl-D-alanyl-D-alanine + ADP + phosphate + H(+)</text>
        <dbReference type="Rhea" id="RHEA:28374"/>
        <dbReference type="ChEBI" id="CHEBI:15378"/>
        <dbReference type="ChEBI" id="CHEBI:30616"/>
        <dbReference type="ChEBI" id="CHEBI:43474"/>
        <dbReference type="ChEBI" id="CHEBI:57822"/>
        <dbReference type="ChEBI" id="CHEBI:61386"/>
        <dbReference type="ChEBI" id="CHEBI:83905"/>
        <dbReference type="ChEBI" id="CHEBI:456216"/>
        <dbReference type="EC" id="6.3.2.10"/>
    </reaction>
</comment>
<evidence type="ECO:0000256" key="5">
    <source>
        <dbReference type="ARBA" id="ARBA00022840"/>
    </source>
</evidence>
<evidence type="ECO:0000256" key="10">
    <source>
        <dbReference type="HAMAP-Rule" id="MF_02019"/>
    </source>
</evidence>
<comment type="pathway">
    <text evidence="10 11">Cell wall biogenesis; peptidoglycan biosynthesis.</text>
</comment>
<keyword evidence="4 10" id="KW-0547">Nucleotide-binding</keyword>
<dbReference type="Pfam" id="PF08245">
    <property type="entry name" value="Mur_ligase_M"/>
    <property type="match status" value="1"/>
</dbReference>
<dbReference type="EMBL" id="LT608328">
    <property type="protein sequence ID" value="SCM59302.1"/>
    <property type="molecule type" value="Genomic_DNA"/>
</dbReference>
<evidence type="ECO:0000259" key="14">
    <source>
        <dbReference type="Pfam" id="PF08245"/>
    </source>
</evidence>
<feature type="domain" description="Mur ligase C-terminal" evidence="13">
    <location>
        <begin position="308"/>
        <end position="425"/>
    </location>
</feature>
<dbReference type="InterPro" id="IPR036565">
    <property type="entry name" value="Mur-like_cat_sf"/>
</dbReference>
<dbReference type="InterPro" id="IPR013221">
    <property type="entry name" value="Mur_ligase_cen"/>
</dbReference>
<dbReference type="Gene3D" id="3.40.1390.10">
    <property type="entry name" value="MurE/MurF, N-terminal domain"/>
    <property type="match status" value="1"/>
</dbReference>
<dbReference type="SUPFAM" id="SSF53623">
    <property type="entry name" value="MurD-like peptide ligases, catalytic domain"/>
    <property type="match status" value="1"/>
</dbReference>
<dbReference type="InterPro" id="IPR051046">
    <property type="entry name" value="MurCDEF_CellWall_CoF430Synth"/>
</dbReference>
<keyword evidence="2 10" id="KW-0436">Ligase</keyword>
<dbReference type="GO" id="GO:0009252">
    <property type="term" value="P:peptidoglycan biosynthetic process"/>
    <property type="evidence" value="ECO:0007669"/>
    <property type="project" value="UniProtKB-UniRule"/>
</dbReference>
<dbReference type="AlphaFoldDB" id="A0A1G4G9U5"/>
<protein>
    <recommendedName>
        <fullName evidence="10 11">UDP-N-acetylmuramoyl-tripeptide--D-alanyl-D-alanine ligase</fullName>
        <ecNumber evidence="10 11">6.3.2.10</ecNumber>
    </recommendedName>
    <alternativeName>
        <fullName evidence="10">D-alanyl-D-alanine-adding enzyme</fullName>
    </alternativeName>
</protein>
<dbReference type="GO" id="GO:0051301">
    <property type="term" value="P:cell division"/>
    <property type="evidence" value="ECO:0007669"/>
    <property type="project" value="UniProtKB-KW"/>
</dbReference>
<keyword evidence="3 10" id="KW-0132">Cell division</keyword>
<evidence type="ECO:0000256" key="3">
    <source>
        <dbReference type="ARBA" id="ARBA00022618"/>
    </source>
</evidence>
<keyword evidence="7 10" id="KW-0573">Peptidoglycan synthesis</keyword>
<dbReference type="InterPro" id="IPR035911">
    <property type="entry name" value="MurE/MurF_N"/>
</dbReference>
<dbReference type="Pfam" id="PF01225">
    <property type="entry name" value="Mur_ligase"/>
    <property type="match status" value="1"/>
</dbReference>
<feature type="domain" description="Mur ligase N-terminal catalytic" evidence="12">
    <location>
        <begin position="16"/>
        <end position="86"/>
    </location>
</feature>
<dbReference type="Gene3D" id="3.40.1190.10">
    <property type="entry name" value="Mur-like, catalytic domain"/>
    <property type="match status" value="1"/>
</dbReference>
<dbReference type="STRING" id="1642646.ING2E5A_2505"/>
<dbReference type="GO" id="GO:0005737">
    <property type="term" value="C:cytoplasm"/>
    <property type="evidence" value="ECO:0007669"/>
    <property type="project" value="UniProtKB-SubCell"/>
</dbReference>
<feature type="binding site" evidence="10">
    <location>
        <begin position="99"/>
        <end position="105"/>
    </location>
    <ligand>
        <name>ATP</name>
        <dbReference type="ChEBI" id="CHEBI:30616"/>
    </ligand>
</feature>
<keyword evidence="5 10" id="KW-0067">ATP-binding</keyword>
<reference evidence="15 16" key="1">
    <citation type="submission" date="2016-08" db="EMBL/GenBank/DDBJ databases">
        <authorList>
            <person name="Seilhamer J.J."/>
        </authorList>
    </citation>
    <scope>NUCLEOTIDE SEQUENCE [LARGE SCALE GENOMIC DNA]</scope>
    <source>
        <strain evidence="15">ING2-E5A</strain>
    </source>
</reference>
<evidence type="ECO:0000313" key="15">
    <source>
        <dbReference type="EMBL" id="SCM59302.1"/>
    </source>
</evidence>
<dbReference type="GO" id="GO:0071555">
    <property type="term" value="P:cell wall organization"/>
    <property type="evidence" value="ECO:0007669"/>
    <property type="project" value="UniProtKB-KW"/>
</dbReference>
<dbReference type="EC" id="6.3.2.10" evidence="10 11"/>
<dbReference type="InterPro" id="IPR004101">
    <property type="entry name" value="Mur_ligase_C"/>
</dbReference>
<dbReference type="InterPro" id="IPR000713">
    <property type="entry name" value="Mur_ligase_N"/>
</dbReference>
<comment type="subcellular location">
    <subcellularLocation>
        <location evidence="10 11">Cytoplasm</location>
    </subcellularLocation>
</comment>
<dbReference type="Gene3D" id="3.90.190.20">
    <property type="entry name" value="Mur ligase, C-terminal domain"/>
    <property type="match status" value="1"/>
</dbReference>
<dbReference type="Pfam" id="PF02875">
    <property type="entry name" value="Mur_ligase_C"/>
    <property type="match status" value="1"/>
</dbReference>
<sequence length="437" mass="49137">MEISALYKIYEEHPVVTTDSRVCPKGSIFFALKGERFNGNLFAESALERGCAYAVVDEWDKNRPEDPRVIVVENVLETLQKLANFHRKKLKITIVGITGTNGKTTTKELVAAILSKEFKVAFTQGNYNNHIGVPLTLLSINRSHEIGVIEMGANHPGEIGELCEIAEPNFGLITNIGTAHIEGFGSLENVIRTKCELYDFIRAHEGKVFVNKDNPILREKSEGMDRILYGRDDPTLFVSGTLSTETPFLHFDWNFFEHPHRVRTHLVGAYNLDNALAAAAIGKYFGINAELISHALEAYEPKNNRSQFERTRHNDLIIDAYNANPTSMKAMLDFFSKISTDLPKSVILGEMKELGPISGEEHRKMLDYLRRQSFDKIYLVGSVFTGGEAADCVSDKMLPFERVDLLIEELKQHPITGHYILLKGSHSVQLEKVVPFL</sequence>
<dbReference type="KEGG" id="pmuc:ING2E5A_2505"/>
<evidence type="ECO:0000313" key="16">
    <source>
        <dbReference type="Proteomes" id="UP000178485"/>
    </source>
</evidence>
<keyword evidence="9 10" id="KW-0961">Cell wall biogenesis/degradation</keyword>
<dbReference type="GO" id="GO:0005524">
    <property type="term" value="F:ATP binding"/>
    <property type="evidence" value="ECO:0007669"/>
    <property type="project" value="UniProtKB-UniRule"/>
</dbReference>
<evidence type="ECO:0000256" key="8">
    <source>
        <dbReference type="ARBA" id="ARBA00023306"/>
    </source>
</evidence>
<dbReference type="PANTHER" id="PTHR43024:SF1">
    <property type="entry name" value="UDP-N-ACETYLMURAMOYL-TRIPEPTIDE--D-ALANYL-D-ALANINE LIGASE"/>
    <property type="match status" value="1"/>
</dbReference>
<keyword evidence="8 10" id="KW-0131">Cell cycle</keyword>
<evidence type="ECO:0000259" key="12">
    <source>
        <dbReference type="Pfam" id="PF01225"/>
    </source>
</evidence>
<feature type="domain" description="Mur ligase central" evidence="14">
    <location>
        <begin position="97"/>
        <end position="281"/>
    </location>
</feature>
<dbReference type="GO" id="GO:0008766">
    <property type="term" value="F:UDP-N-acetylmuramoylalanyl-D-glutamyl-2,6-diaminopimelate-D-alanyl-D-alanine ligase activity"/>
    <property type="evidence" value="ECO:0007669"/>
    <property type="project" value="RHEA"/>
</dbReference>
<dbReference type="UniPathway" id="UPA00219"/>
<evidence type="ECO:0000256" key="1">
    <source>
        <dbReference type="ARBA" id="ARBA00022490"/>
    </source>
</evidence>
<organism evidence="15 16">
    <name type="scientific">Petrimonas mucosa</name>
    <dbReference type="NCBI Taxonomy" id="1642646"/>
    <lineage>
        <taxon>Bacteria</taxon>
        <taxon>Pseudomonadati</taxon>
        <taxon>Bacteroidota</taxon>
        <taxon>Bacteroidia</taxon>
        <taxon>Bacteroidales</taxon>
        <taxon>Dysgonomonadaceae</taxon>
        <taxon>Petrimonas</taxon>
    </lineage>
</organism>
<dbReference type="SUPFAM" id="SSF63418">
    <property type="entry name" value="MurE/MurF N-terminal domain"/>
    <property type="match status" value="1"/>
</dbReference>
<name>A0A1G4G9U5_9BACT</name>
<keyword evidence="6 10" id="KW-0133">Cell shape</keyword>
<dbReference type="InterPro" id="IPR036615">
    <property type="entry name" value="Mur_ligase_C_dom_sf"/>
</dbReference>
<evidence type="ECO:0000256" key="4">
    <source>
        <dbReference type="ARBA" id="ARBA00022741"/>
    </source>
</evidence>
<evidence type="ECO:0000256" key="2">
    <source>
        <dbReference type="ARBA" id="ARBA00022598"/>
    </source>
</evidence>
<dbReference type="InterPro" id="IPR005863">
    <property type="entry name" value="UDP-N-AcMur_synth"/>
</dbReference>
<evidence type="ECO:0000259" key="13">
    <source>
        <dbReference type="Pfam" id="PF02875"/>
    </source>
</evidence>
<accession>A0A1G4G9U5</accession>
<dbReference type="RefSeq" id="WP_071137613.1">
    <property type="nucleotide sequence ID" value="NZ_JBMNSM010000009.1"/>
</dbReference>
<comment type="similarity">
    <text evidence="10">Belongs to the MurCDEF family. MurF subfamily.</text>
</comment>
<dbReference type="PANTHER" id="PTHR43024">
    <property type="entry name" value="UDP-N-ACETYLMURAMOYL-TRIPEPTIDE--D-ALANYL-D-ALANINE LIGASE"/>
    <property type="match status" value="1"/>
</dbReference>
<dbReference type="GO" id="GO:0047480">
    <property type="term" value="F:UDP-N-acetylmuramoyl-tripeptide-D-alanyl-D-alanine ligase activity"/>
    <property type="evidence" value="ECO:0007669"/>
    <property type="project" value="UniProtKB-UniRule"/>
</dbReference>
<comment type="function">
    <text evidence="10 11">Involved in cell wall formation. Catalyzes the final step in the synthesis of UDP-N-acetylmuramoyl-pentapeptide, the precursor of murein.</text>
</comment>
<proteinExistence type="inferred from homology"/>
<gene>
    <name evidence="15" type="primary">murF 1</name>
    <name evidence="10" type="synonym">murF</name>
    <name evidence="15" type="ORF">ING2E5A_2505</name>
</gene>
<dbReference type="SUPFAM" id="SSF53244">
    <property type="entry name" value="MurD-like peptide ligases, peptide-binding domain"/>
    <property type="match status" value="1"/>
</dbReference>
<evidence type="ECO:0000256" key="9">
    <source>
        <dbReference type="ARBA" id="ARBA00023316"/>
    </source>
</evidence>
<evidence type="ECO:0000256" key="11">
    <source>
        <dbReference type="RuleBase" id="RU004136"/>
    </source>
</evidence>
<keyword evidence="1 10" id="KW-0963">Cytoplasm</keyword>
<keyword evidence="16" id="KW-1185">Reference proteome</keyword>
<dbReference type="NCBIfam" id="TIGR01143">
    <property type="entry name" value="murF"/>
    <property type="match status" value="1"/>
</dbReference>
<dbReference type="HAMAP" id="MF_02019">
    <property type="entry name" value="MurF"/>
    <property type="match status" value="1"/>
</dbReference>
<evidence type="ECO:0000256" key="7">
    <source>
        <dbReference type="ARBA" id="ARBA00022984"/>
    </source>
</evidence>
<evidence type="ECO:0000256" key="6">
    <source>
        <dbReference type="ARBA" id="ARBA00022960"/>
    </source>
</evidence>
<dbReference type="GO" id="GO:0008360">
    <property type="term" value="P:regulation of cell shape"/>
    <property type="evidence" value="ECO:0007669"/>
    <property type="project" value="UniProtKB-KW"/>
</dbReference>